<evidence type="ECO:0000256" key="3">
    <source>
        <dbReference type="ARBA" id="ARBA00004141"/>
    </source>
</evidence>
<evidence type="ECO:0000256" key="2">
    <source>
        <dbReference type="ARBA" id="ARBA00001946"/>
    </source>
</evidence>
<dbReference type="InterPro" id="IPR014387">
    <property type="entry name" value="CDP_diag_ino_3_P_euk"/>
</dbReference>
<evidence type="ECO:0000256" key="17">
    <source>
        <dbReference type="RuleBase" id="RU003750"/>
    </source>
</evidence>
<dbReference type="PANTHER" id="PTHR15362">
    <property type="entry name" value="PHOSPHATIDYLINOSITOL SYNTHASE"/>
    <property type="match status" value="1"/>
</dbReference>
<keyword evidence="7 16" id="KW-0808">Transferase</keyword>
<evidence type="ECO:0000256" key="12">
    <source>
        <dbReference type="ARBA" id="ARBA00023098"/>
    </source>
</evidence>
<keyword evidence="12 16" id="KW-0443">Lipid metabolism</keyword>
<dbReference type="PROSITE" id="PS00379">
    <property type="entry name" value="CDP_ALCOHOL_P_TRANSF"/>
    <property type="match status" value="1"/>
</dbReference>
<feature type="transmembrane region" description="Helical" evidence="18">
    <location>
        <begin position="7"/>
        <end position="25"/>
    </location>
</feature>
<name>D8M2T6_BLAHO</name>
<dbReference type="FunCoup" id="D8M2T6">
    <property type="interactions" value="196"/>
</dbReference>
<dbReference type="InterPro" id="IPR043130">
    <property type="entry name" value="CDP-OH_PTrfase_TM_dom"/>
</dbReference>
<evidence type="ECO:0000256" key="6">
    <source>
        <dbReference type="ARBA" id="ARBA00022516"/>
    </source>
</evidence>
<dbReference type="EC" id="2.7.8.11" evidence="5 16"/>
<keyword evidence="15 16" id="KW-1208">Phospholipid metabolism</keyword>
<feature type="transmembrane region" description="Helical" evidence="18">
    <location>
        <begin position="126"/>
        <end position="150"/>
    </location>
</feature>
<gene>
    <name evidence="19" type="ORF">GSBLH_T00002754001</name>
</gene>
<evidence type="ECO:0000256" key="7">
    <source>
        <dbReference type="ARBA" id="ARBA00022679"/>
    </source>
</evidence>
<proteinExistence type="inferred from homology"/>
<feature type="transmembrane region" description="Helical" evidence="18">
    <location>
        <begin position="170"/>
        <end position="194"/>
    </location>
</feature>
<dbReference type="EMBL" id="FN668650">
    <property type="protein sequence ID" value="CBK22659.2"/>
    <property type="molecule type" value="Genomic_DNA"/>
</dbReference>
<evidence type="ECO:0000256" key="5">
    <source>
        <dbReference type="ARBA" id="ARBA00013212"/>
    </source>
</evidence>
<keyword evidence="10" id="KW-0460">Magnesium</keyword>
<dbReference type="OrthoDB" id="10251079at2759"/>
<comment type="subcellular location">
    <subcellularLocation>
        <location evidence="3">Membrane</location>
        <topology evidence="3">Multi-pass membrane protein</topology>
    </subcellularLocation>
</comment>
<dbReference type="RefSeq" id="XP_012896707.1">
    <property type="nucleotide sequence ID" value="XM_013041253.1"/>
</dbReference>
<dbReference type="InParanoid" id="D8M2T6"/>
<keyword evidence="20" id="KW-1185">Reference proteome</keyword>
<dbReference type="Pfam" id="PF01066">
    <property type="entry name" value="CDP-OH_P_transf"/>
    <property type="match status" value="1"/>
</dbReference>
<feature type="transmembrane region" description="Helical" evidence="18">
    <location>
        <begin position="90"/>
        <end position="114"/>
    </location>
</feature>
<comment type="catalytic activity">
    <reaction evidence="16">
        <text>a CDP-1,2-diacyl-sn-glycerol + myo-inositol = a 1,2-diacyl-sn-glycero-3-phospho-(1D-myo-inositol) + CMP + H(+)</text>
        <dbReference type="Rhea" id="RHEA:11580"/>
        <dbReference type="ChEBI" id="CHEBI:15378"/>
        <dbReference type="ChEBI" id="CHEBI:17268"/>
        <dbReference type="ChEBI" id="CHEBI:57880"/>
        <dbReference type="ChEBI" id="CHEBI:58332"/>
        <dbReference type="ChEBI" id="CHEBI:60377"/>
        <dbReference type="EC" id="2.7.8.11"/>
    </reaction>
</comment>
<dbReference type="AlphaFoldDB" id="D8M2T6"/>
<dbReference type="GO" id="GO:0006661">
    <property type="term" value="P:phosphatidylinositol biosynthetic process"/>
    <property type="evidence" value="ECO:0007669"/>
    <property type="project" value="TreeGrafter"/>
</dbReference>
<evidence type="ECO:0000256" key="1">
    <source>
        <dbReference type="ARBA" id="ARBA00001936"/>
    </source>
</evidence>
<dbReference type="PANTHER" id="PTHR15362:SF4">
    <property type="entry name" value="CDP-DIACYLGLYCEROL--INOSITOL 3-PHOSPHATIDYLTRANSFERASE"/>
    <property type="match status" value="1"/>
</dbReference>
<evidence type="ECO:0000256" key="11">
    <source>
        <dbReference type="ARBA" id="ARBA00022989"/>
    </source>
</evidence>
<comment type="cofactor">
    <cofactor evidence="2">
        <name>Mg(2+)</name>
        <dbReference type="ChEBI" id="CHEBI:18420"/>
    </cofactor>
</comment>
<evidence type="ECO:0000256" key="8">
    <source>
        <dbReference type="ARBA" id="ARBA00022692"/>
    </source>
</evidence>
<comment type="similarity">
    <text evidence="4 16 17">Belongs to the CDP-alcohol phosphatidyltransferase class-I family.</text>
</comment>
<organism evidence="19">
    <name type="scientific">Blastocystis hominis</name>
    <dbReference type="NCBI Taxonomy" id="12968"/>
    <lineage>
        <taxon>Eukaryota</taxon>
        <taxon>Sar</taxon>
        <taxon>Stramenopiles</taxon>
        <taxon>Bigyra</taxon>
        <taxon>Opalozoa</taxon>
        <taxon>Opalinata</taxon>
        <taxon>Blastocystidae</taxon>
        <taxon>Blastocystis</taxon>
    </lineage>
</organism>
<evidence type="ECO:0000256" key="4">
    <source>
        <dbReference type="ARBA" id="ARBA00010441"/>
    </source>
</evidence>
<evidence type="ECO:0000256" key="10">
    <source>
        <dbReference type="ARBA" id="ARBA00022842"/>
    </source>
</evidence>
<dbReference type="GO" id="GO:0016020">
    <property type="term" value="C:membrane"/>
    <property type="evidence" value="ECO:0007669"/>
    <property type="project" value="UniProtKB-SubCell"/>
</dbReference>
<accession>D8M2T6</accession>
<dbReference type="GO" id="GO:0005794">
    <property type="term" value="C:Golgi apparatus"/>
    <property type="evidence" value="ECO:0007669"/>
    <property type="project" value="TreeGrafter"/>
</dbReference>
<dbReference type="Proteomes" id="UP000008312">
    <property type="component" value="Unassembled WGS sequence"/>
</dbReference>
<keyword evidence="13 16" id="KW-0472">Membrane</keyword>
<evidence type="ECO:0000256" key="14">
    <source>
        <dbReference type="ARBA" id="ARBA00023209"/>
    </source>
</evidence>
<evidence type="ECO:0000256" key="15">
    <source>
        <dbReference type="ARBA" id="ARBA00023264"/>
    </source>
</evidence>
<comment type="cofactor">
    <cofactor evidence="1">
        <name>Mn(2+)</name>
        <dbReference type="ChEBI" id="CHEBI:29035"/>
    </cofactor>
</comment>
<dbReference type="PIRSF" id="PIRSF000848">
    <property type="entry name" value="CDP_diag_ino_3_P"/>
    <property type="match status" value="1"/>
</dbReference>
<evidence type="ECO:0000256" key="16">
    <source>
        <dbReference type="PIRNR" id="PIRNR000848"/>
    </source>
</evidence>
<keyword evidence="11 18" id="KW-1133">Transmembrane helix</keyword>
<dbReference type="OMA" id="AQTYSEN"/>
<keyword evidence="9" id="KW-0479">Metal-binding</keyword>
<dbReference type="InterPro" id="IPR048254">
    <property type="entry name" value="CDP_ALCOHOL_P_TRANSF_CS"/>
</dbReference>
<evidence type="ECO:0000256" key="13">
    <source>
        <dbReference type="ARBA" id="ARBA00023136"/>
    </source>
</evidence>
<evidence type="ECO:0000256" key="18">
    <source>
        <dbReference type="SAM" id="Phobius"/>
    </source>
</evidence>
<dbReference type="GO" id="GO:0003881">
    <property type="term" value="F:CDP-diacylglycerol-inositol 3-phosphatidyltransferase activity"/>
    <property type="evidence" value="ECO:0007669"/>
    <property type="project" value="UniProtKB-UniRule"/>
</dbReference>
<evidence type="ECO:0000256" key="9">
    <source>
        <dbReference type="ARBA" id="ARBA00022723"/>
    </source>
</evidence>
<dbReference type="GeneID" id="24919897"/>
<keyword evidence="14 16" id="KW-0594">Phospholipid biosynthesis</keyword>
<keyword evidence="8 18" id="KW-0812">Transmembrane</keyword>
<keyword evidence="6 16" id="KW-0444">Lipid biosynthesis</keyword>
<sequence>MVSVALFLPNIIGYIRAITGIISFLFVDTNPNVFCCLYFFSYILDAMDGVAARRFNQCSHFGAVLDMICDRFCTCSLYLALACIYPEYKYFIIVMLILEITSHWIQMFSATLVGKSHKAIDEERPWILRFYYVVPYSLFVVCLLNETWIFSNYMLYFAGKGMIPEFTIPIWKFFNIAFLPVFAFKQIVSLVALFDSSKSIIQFDEEERAAKKD</sequence>
<evidence type="ECO:0000313" key="20">
    <source>
        <dbReference type="Proteomes" id="UP000008312"/>
    </source>
</evidence>
<protein>
    <recommendedName>
        <fullName evidence="5 16">CDP-diacylglycerol--inositol 3-phosphatidyltransferase</fullName>
        <ecNumber evidence="5 16">2.7.8.11</ecNumber>
    </recommendedName>
</protein>
<dbReference type="InterPro" id="IPR000462">
    <property type="entry name" value="CDP-OH_P_trans"/>
</dbReference>
<dbReference type="Gene3D" id="1.20.120.1760">
    <property type="match status" value="1"/>
</dbReference>
<dbReference type="GO" id="GO:0046872">
    <property type="term" value="F:metal ion binding"/>
    <property type="evidence" value="ECO:0007669"/>
    <property type="project" value="UniProtKB-KW"/>
</dbReference>
<evidence type="ECO:0000313" key="19">
    <source>
        <dbReference type="EMBL" id="CBK22659.2"/>
    </source>
</evidence>
<reference evidence="19" key="1">
    <citation type="submission" date="2010-02" db="EMBL/GenBank/DDBJ databases">
        <title>Sequencing and annotation of the Blastocystis hominis genome.</title>
        <authorList>
            <person name="Wincker P."/>
        </authorList>
    </citation>
    <scope>NUCLEOTIDE SEQUENCE</scope>
    <source>
        <strain evidence="19">Singapore isolate B</strain>
    </source>
</reference>